<dbReference type="InterPro" id="IPR000515">
    <property type="entry name" value="MetI-like"/>
</dbReference>
<evidence type="ECO:0000313" key="11">
    <source>
        <dbReference type="Proteomes" id="UP000007881"/>
    </source>
</evidence>
<sequence>MRPSPRLSGWAIACLLVAALISLPVLRVLASLFQGFDDAWFHLVQTRMAGYATATALLAAATGVIAAATGVGTAWLVTMCRFPGRAVFRWALLLPLAVPAWLAAYAWTDLLQFAGPVRSWLRATPAVASLDGWFPEIRSLGGAAVILGFGLGPYVFLAARTAFQGQSGVAMELGRTLGRGPWGSFFHVALPMARPGIAAGLVLVLMETLADFGVADYFAVDTFATGVYRAWKSLESPTAAAQLASVLLGAVAVLVLAEGLARRRARHHAPTQRQAPLRPFRLGPLAASGAFLACALPVAVGFLGPALLFAHMTLAEGDERSREVLRTHAPRTLGLAAGAAALAVALALTVALGDRLRGSVLTGSARRVAGFGYALPGTVIAVGLLGPLAWIDLHLHRGAVRLFGTPTGLLLTGGVAAVVIGYQVRFLGVALAMIESGLGRVRRSVDDAARSLGAGGWRLTLVVLLPLLRAPLLAALLLVFVDVVKELPVTLMLRPFDFDTLAVRVYQLASDERLEEASSAALAIIGLGLLPVVVLSALLTRREERP</sequence>
<dbReference type="STRING" id="1142394.PSMK_24720"/>
<protein>
    <submittedName>
        <fullName evidence="10">Putative iron ABC transporter permease protein</fullName>
    </submittedName>
</protein>
<dbReference type="HOGENOM" id="CLU_021838_0_2_0"/>
<keyword evidence="4" id="KW-0997">Cell inner membrane</keyword>
<comment type="similarity">
    <text evidence="8">Belongs to the binding-protein-dependent transport system permease family.</text>
</comment>
<evidence type="ECO:0000256" key="2">
    <source>
        <dbReference type="ARBA" id="ARBA00022448"/>
    </source>
</evidence>
<feature type="transmembrane region" description="Helical" evidence="8">
    <location>
        <begin position="459"/>
        <end position="481"/>
    </location>
</feature>
<organism evidence="10 11">
    <name type="scientific">Phycisphaera mikurensis (strain NBRC 102666 / KCTC 22515 / FYK2301M01)</name>
    <dbReference type="NCBI Taxonomy" id="1142394"/>
    <lineage>
        <taxon>Bacteria</taxon>
        <taxon>Pseudomonadati</taxon>
        <taxon>Planctomycetota</taxon>
        <taxon>Phycisphaerae</taxon>
        <taxon>Phycisphaerales</taxon>
        <taxon>Phycisphaeraceae</taxon>
        <taxon>Phycisphaera</taxon>
    </lineage>
</organism>
<evidence type="ECO:0000256" key="6">
    <source>
        <dbReference type="ARBA" id="ARBA00022989"/>
    </source>
</evidence>
<feature type="transmembrane region" description="Helical" evidence="8">
    <location>
        <begin position="282"/>
        <end position="312"/>
    </location>
</feature>
<feature type="transmembrane region" description="Helical" evidence="8">
    <location>
        <begin position="90"/>
        <end position="108"/>
    </location>
</feature>
<dbReference type="KEGG" id="phm:PSMK_24720"/>
<dbReference type="Pfam" id="PF00528">
    <property type="entry name" value="BPD_transp_1"/>
    <property type="match status" value="1"/>
</dbReference>
<feature type="transmembrane region" description="Helical" evidence="8">
    <location>
        <begin position="140"/>
        <end position="163"/>
    </location>
</feature>
<dbReference type="EMBL" id="AP012338">
    <property type="protein sequence ID" value="BAM04631.1"/>
    <property type="molecule type" value="Genomic_DNA"/>
</dbReference>
<dbReference type="AlphaFoldDB" id="I0IH93"/>
<keyword evidence="6 8" id="KW-1133">Transmembrane helix</keyword>
<evidence type="ECO:0000256" key="1">
    <source>
        <dbReference type="ARBA" id="ARBA00004429"/>
    </source>
</evidence>
<evidence type="ECO:0000256" key="4">
    <source>
        <dbReference type="ARBA" id="ARBA00022519"/>
    </source>
</evidence>
<evidence type="ECO:0000256" key="7">
    <source>
        <dbReference type="ARBA" id="ARBA00023136"/>
    </source>
</evidence>
<evidence type="ECO:0000313" key="10">
    <source>
        <dbReference type="EMBL" id="BAM04631.1"/>
    </source>
</evidence>
<evidence type="ECO:0000259" key="9">
    <source>
        <dbReference type="PROSITE" id="PS50928"/>
    </source>
</evidence>
<dbReference type="InterPro" id="IPR035906">
    <property type="entry name" value="MetI-like_sf"/>
</dbReference>
<feature type="domain" description="ABC transmembrane type-1" evidence="9">
    <location>
        <begin position="52"/>
        <end position="257"/>
    </location>
</feature>
<comment type="subcellular location">
    <subcellularLocation>
        <location evidence="1">Cell inner membrane</location>
        <topology evidence="1">Multi-pass membrane protein</topology>
    </subcellularLocation>
    <subcellularLocation>
        <location evidence="8">Cell membrane</location>
        <topology evidence="8">Multi-pass membrane protein</topology>
    </subcellularLocation>
</comment>
<dbReference type="GO" id="GO:0005886">
    <property type="term" value="C:plasma membrane"/>
    <property type="evidence" value="ECO:0007669"/>
    <property type="project" value="UniProtKB-SubCell"/>
</dbReference>
<name>I0IH93_PHYMF</name>
<keyword evidence="2 8" id="KW-0813">Transport</keyword>
<gene>
    <name evidence="10" type="ordered locus">PSMK_24720</name>
</gene>
<keyword evidence="11" id="KW-1185">Reference proteome</keyword>
<evidence type="ECO:0000256" key="5">
    <source>
        <dbReference type="ARBA" id="ARBA00022692"/>
    </source>
</evidence>
<evidence type="ECO:0000256" key="3">
    <source>
        <dbReference type="ARBA" id="ARBA00022475"/>
    </source>
</evidence>
<proteinExistence type="inferred from homology"/>
<dbReference type="Gene3D" id="1.10.3720.10">
    <property type="entry name" value="MetI-like"/>
    <property type="match status" value="2"/>
</dbReference>
<accession>I0IH93</accession>
<dbReference type="GO" id="GO:0055085">
    <property type="term" value="P:transmembrane transport"/>
    <property type="evidence" value="ECO:0007669"/>
    <property type="project" value="InterPro"/>
</dbReference>
<dbReference type="SUPFAM" id="SSF161098">
    <property type="entry name" value="MetI-like"/>
    <property type="match status" value="2"/>
</dbReference>
<feature type="transmembrane region" description="Helical" evidence="8">
    <location>
        <begin position="239"/>
        <end position="261"/>
    </location>
</feature>
<reference evidence="10 11" key="1">
    <citation type="submission" date="2012-02" db="EMBL/GenBank/DDBJ databases">
        <title>Complete genome sequence of Phycisphaera mikurensis NBRC 102666.</title>
        <authorList>
            <person name="Ankai A."/>
            <person name="Hosoyama A."/>
            <person name="Terui Y."/>
            <person name="Sekine M."/>
            <person name="Fukai R."/>
            <person name="Kato Y."/>
            <person name="Nakamura S."/>
            <person name="Yamada-Narita S."/>
            <person name="Kawakoshi A."/>
            <person name="Fukunaga Y."/>
            <person name="Yamazaki S."/>
            <person name="Fujita N."/>
        </authorList>
    </citation>
    <scope>NUCLEOTIDE SEQUENCE [LARGE SCALE GENOMIC DNA]</scope>
    <source>
        <strain evidence="11">NBRC 102666 / KCTC 22515 / FYK2301M01</strain>
    </source>
</reference>
<keyword evidence="7 8" id="KW-0472">Membrane</keyword>
<feature type="transmembrane region" description="Helical" evidence="8">
    <location>
        <begin position="332"/>
        <end position="352"/>
    </location>
</feature>
<evidence type="ECO:0000256" key="8">
    <source>
        <dbReference type="RuleBase" id="RU363032"/>
    </source>
</evidence>
<feature type="domain" description="ABC transmembrane type-1" evidence="9">
    <location>
        <begin position="329"/>
        <end position="539"/>
    </location>
</feature>
<dbReference type="CDD" id="cd06261">
    <property type="entry name" value="TM_PBP2"/>
    <property type="match status" value="1"/>
</dbReference>
<dbReference type="PATRIC" id="fig|1142394.8.peg.2552"/>
<keyword evidence="3" id="KW-1003">Cell membrane</keyword>
<feature type="transmembrane region" description="Helical" evidence="8">
    <location>
        <begin position="54"/>
        <end position="78"/>
    </location>
</feature>
<feature type="transmembrane region" description="Helical" evidence="8">
    <location>
        <begin position="520"/>
        <end position="540"/>
    </location>
</feature>
<dbReference type="PANTHER" id="PTHR43357">
    <property type="entry name" value="INNER MEMBRANE ABC TRANSPORTER PERMEASE PROTEIN YDCV"/>
    <property type="match status" value="1"/>
</dbReference>
<dbReference type="PROSITE" id="PS50928">
    <property type="entry name" value="ABC_TM1"/>
    <property type="match status" value="2"/>
</dbReference>
<feature type="transmembrane region" description="Helical" evidence="8">
    <location>
        <begin position="411"/>
        <end position="434"/>
    </location>
</feature>
<dbReference type="RefSeq" id="WP_014437844.1">
    <property type="nucleotide sequence ID" value="NC_017080.1"/>
</dbReference>
<keyword evidence="5 8" id="KW-0812">Transmembrane</keyword>
<dbReference type="Proteomes" id="UP000007881">
    <property type="component" value="Chromosome"/>
</dbReference>
<dbReference type="PANTHER" id="PTHR43357:SF3">
    <property type="entry name" value="FE(3+)-TRANSPORT SYSTEM PERMEASE PROTEIN FBPB 2"/>
    <property type="match status" value="1"/>
</dbReference>
<dbReference type="eggNOG" id="COG1178">
    <property type="taxonomic scope" value="Bacteria"/>
</dbReference>
<feature type="transmembrane region" description="Helical" evidence="8">
    <location>
        <begin position="373"/>
        <end position="391"/>
    </location>
</feature>
<dbReference type="FunFam" id="1.10.3720.10:FF:000088">
    <property type="entry name" value="Iron(III) ABC transporter, permease protein"/>
    <property type="match status" value="1"/>
</dbReference>